<evidence type="ECO:0000313" key="2">
    <source>
        <dbReference type="Proteomes" id="UP000006702"/>
    </source>
</evidence>
<dbReference type="OrthoDB" id="4137815at2759"/>
<dbReference type="AlphaFoldDB" id="A1D652"/>
<dbReference type="HOGENOM" id="CLU_1210131_0_0_1"/>
<proteinExistence type="predicted"/>
<organism evidence="1 2">
    <name type="scientific">Neosartorya fischeri (strain ATCC 1020 / DSM 3700 / CBS 544.65 / FGSC A1164 / JCM 1740 / NRRL 181 / WB 181)</name>
    <name type="common">Aspergillus fischerianus</name>
    <dbReference type="NCBI Taxonomy" id="331117"/>
    <lineage>
        <taxon>Eukaryota</taxon>
        <taxon>Fungi</taxon>
        <taxon>Dikarya</taxon>
        <taxon>Ascomycota</taxon>
        <taxon>Pezizomycotina</taxon>
        <taxon>Eurotiomycetes</taxon>
        <taxon>Eurotiomycetidae</taxon>
        <taxon>Eurotiales</taxon>
        <taxon>Aspergillaceae</taxon>
        <taxon>Aspergillus</taxon>
        <taxon>Aspergillus subgen. Fumigati</taxon>
    </lineage>
</organism>
<dbReference type="GeneID" id="4589913"/>
<name>A1D652_NEOFI</name>
<dbReference type="Proteomes" id="UP000006702">
    <property type="component" value="Unassembled WGS sequence"/>
</dbReference>
<keyword evidence="2" id="KW-1185">Reference proteome</keyword>
<gene>
    <name evidence="1" type="ORF">NFIA_063570</name>
</gene>
<sequence length="229" mass="26026">MFIWGVEQHRYRNYRSESHPPPSIFNQWLKRVFWTDTAKDWAYGEDDGSIIGLPPERLPAAPTCLRTTSDALRTVMDADRFTAIHAPFMMGHTFASEFQISLYTILRLSAPILTEGYLAFLCLMTGYQNPLTARRDEPNMSKAANGLQTLRNVTITRDFEAACTLLLGQAISLISAKPWYEELIQDPQMDTVIFAPILIDTVECLVHREVPIVRLPIPNRIVVDRAAML</sequence>
<dbReference type="VEuPathDB" id="FungiDB:NFIA_063570"/>
<dbReference type="KEGG" id="nfi:NFIA_063570"/>
<accession>A1D652</accession>
<dbReference type="eggNOG" id="ENOG502SQEW">
    <property type="taxonomic scope" value="Eukaryota"/>
</dbReference>
<dbReference type="RefSeq" id="XP_001263093.1">
    <property type="nucleotide sequence ID" value="XM_001263092.1"/>
</dbReference>
<dbReference type="EMBL" id="DS027690">
    <property type="protein sequence ID" value="EAW21196.1"/>
    <property type="molecule type" value="Genomic_DNA"/>
</dbReference>
<reference evidence="2" key="1">
    <citation type="journal article" date="2008" name="PLoS Genet.">
        <title>Genomic islands in the pathogenic filamentous fungus Aspergillus fumigatus.</title>
        <authorList>
            <person name="Fedorova N.D."/>
            <person name="Khaldi N."/>
            <person name="Joardar V.S."/>
            <person name="Maiti R."/>
            <person name="Amedeo P."/>
            <person name="Anderson M.J."/>
            <person name="Crabtree J."/>
            <person name="Silva J.C."/>
            <person name="Badger J.H."/>
            <person name="Albarraq A."/>
            <person name="Angiuoli S."/>
            <person name="Bussey H."/>
            <person name="Bowyer P."/>
            <person name="Cotty P.J."/>
            <person name="Dyer P.S."/>
            <person name="Egan A."/>
            <person name="Galens K."/>
            <person name="Fraser-Liggett C.M."/>
            <person name="Haas B.J."/>
            <person name="Inman J.M."/>
            <person name="Kent R."/>
            <person name="Lemieux S."/>
            <person name="Malavazi I."/>
            <person name="Orvis J."/>
            <person name="Roemer T."/>
            <person name="Ronning C.M."/>
            <person name="Sundaram J.P."/>
            <person name="Sutton G."/>
            <person name="Turner G."/>
            <person name="Venter J.C."/>
            <person name="White O.R."/>
            <person name="Whitty B.R."/>
            <person name="Youngman P."/>
            <person name="Wolfe K.H."/>
            <person name="Goldman G.H."/>
            <person name="Wortman J.R."/>
            <person name="Jiang B."/>
            <person name="Denning D.W."/>
            <person name="Nierman W.C."/>
        </authorList>
    </citation>
    <scope>NUCLEOTIDE SEQUENCE [LARGE SCALE GENOMIC DNA]</scope>
    <source>
        <strain evidence="2">ATCC 1020 / DSM 3700 / CBS 544.65 / FGSC A1164 / JCM 1740 / NRRL 181 / WB 181</strain>
    </source>
</reference>
<evidence type="ECO:0000313" key="1">
    <source>
        <dbReference type="EMBL" id="EAW21196.1"/>
    </source>
</evidence>
<protein>
    <submittedName>
        <fullName evidence="1">Uncharacterized protein</fullName>
    </submittedName>
</protein>